<protein>
    <recommendedName>
        <fullName evidence="13">ATP synthase subunit b</fullName>
    </recommendedName>
    <alternativeName>
        <fullName evidence="13">ATP synthase F(0) sector subunit b</fullName>
    </alternativeName>
    <alternativeName>
        <fullName evidence="13">ATPase subunit I</fullName>
    </alternativeName>
    <alternativeName>
        <fullName evidence="13">F-type ATPase subunit b</fullName>
        <shortName evidence="13">F-ATPase subunit b</shortName>
    </alternativeName>
</protein>
<evidence type="ECO:0000256" key="6">
    <source>
        <dbReference type="ARBA" id="ARBA00022781"/>
    </source>
</evidence>
<organism evidence="16 17">
    <name type="scientific">Anaerofilum hominis</name>
    <dbReference type="NCBI Taxonomy" id="2763016"/>
    <lineage>
        <taxon>Bacteria</taxon>
        <taxon>Bacillati</taxon>
        <taxon>Bacillota</taxon>
        <taxon>Clostridia</taxon>
        <taxon>Eubacteriales</taxon>
        <taxon>Oscillospiraceae</taxon>
        <taxon>Anaerofilum</taxon>
    </lineage>
</organism>
<dbReference type="GO" id="GO:0046933">
    <property type="term" value="F:proton-transporting ATP synthase activity, rotational mechanism"/>
    <property type="evidence" value="ECO:0007669"/>
    <property type="project" value="UniProtKB-UniRule"/>
</dbReference>
<dbReference type="RefSeq" id="WP_186888099.1">
    <property type="nucleotide sequence ID" value="NZ_JACONZ010000003.1"/>
</dbReference>
<keyword evidence="6 13" id="KW-0375">Hydrogen ion transport</keyword>
<keyword evidence="5 13" id="KW-0812">Transmembrane</keyword>
<feature type="coiled-coil region" evidence="15">
    <location>
        <begin position="52"/>
        <end position="134"/>
    </location>
</feature>
<evidence type="ECO:0000256" key="14">
    <source>
        <dbReference type="RuleBase" id="RU003848"/>
    </source>
</evidence>
<evidence type="ECO:0000256" key="10">
    <source>
        <dbReference type="ARBA" id="ARBA00023310"/>
    </source>
</evidence>
<dbReference type="EMBL" id="JACONZ010000003">
    <property type="protein sequence ID" value="MBC5581735.1"/>
    <property type="molecule type" value="Genomic_DNA"/>
</dbReference>
<comment type="subcellular location">
    <subcellularLocation>
        <location evidence="13">Cell membrane</location>
        <topology evidence="13">Single-pass membrane protein</topology>
    </subcellularLocation>
    <subcellularLocation>
        <location evidence="12">Endomembrane system</location>
        <topology evidence="12">Single-pass membrane protein</topology>
    </subcellularLocation>
</comment>
<dbReference type="PANTHER" id="PTHR33445:SF1">
    <property type="entry name" value="ATP SYNTHASE SUBUNIT B"/>
    <property type="match status" value="1"/>
</dbReference>
<evidence type="ECO:0000256" key="7">
    <source>
        <dbReference type="ARBA" id="ARBA00022989"/>
    </source>
</evidence>
<accession>A0A923L165</accession>
<evidence type="ECO:0000256" key="15">
    <source>
        <dbReference type="SAM" id="Coils"/>
    </source>
</evidence>
<name>A0A923L165_9FIRM</name>
<dbReference type="AlphaFoldDB" id="A0A923L165"/>
<dbReference type="GO" id="GO:0005886">
    <property type="term" value="C:plasma membrane"/>
    <property type="evidence" value="ECO:0007669"/>
    <property type="project" value="UniProtKB-SubCell"/>
</dbReference>
<dbReference type="CDD" id="cd06503">
    <property type="entry name" value="ATP-synt_Fo_b"/>
    <property type="match status" value="1"/>
</dbReference>
<keyword evidence="15" id="KW-0175">Coiled coil</keyword>
<keyword evidence="7 13" id="KW-1133">Transmembrane helix</keyword>
<feature type="transmembrane region" description="Helical" evidence="13">
    <location>
        <begin position="12"/>
        <end position="34"/>
    </location>
</feature>
<keyword evidence="17" id="KW-1185">Reference proteome</keyword>
<proteinExistence type="inferred from homology"/>
<reference evidence="16" key="1">
    <citation type="submission" date="2020-08" db="EMBL/GenBank/DDBJ databases">
        <title>Genome public.</title>
        <authorList>
            <person name="Liu C."/>
            <person name="Sun Q."/>
        </authorList>
    </citation>
    <scope>NUCLEOTIDE SEQUENCE</scope>
    <source>
        <strain evidence="16">BX8</strain>
    </source>
</reference>
<comment type="function">
    <text evidence="13">Component of the F(0) channel, it forms part of the peripheral stalk, linking F(1) to F(0).</text>
</comment>
<dbReference type="Proteomes" id="UP000659630">
    <property type="component" value="Unassembled WGS sequence"/>
</dbReference>
<gene>
    <name evidence="13 16" type="primary">atpF</name>
    <name evidence="16" type="ORF">H8S23_09465</name>
</gene>
<keyword evidence="2 13" id="KW-0813">Transport</keyword>
<dbReference type="NCBIfam" id="TIGR01144">
    <property type="entry name" value="ATP_synt_b"/>
    <property type="match status" value="1"/>
</dbReference>
<dbReference type="Pfam" id="PF00430">
    <property type="entry name" value="ATP-synt_B"/>
    <property type="match status" value="1"/>
</dbReference>
<evidence type="ECO:0000256" key="4">
    <source>
        <dbReference type="ARBA" id="ARBA00022547"/>
    </source>
</evidence>
<evidence type="ECO:0000256" key="8">
    <source>
        <dbReference type="ARBA" id="ARBA00023065"/>
    </source>
</evidence>
<dbReference type="GO" id="GO:0012505">
    <property type="term" value="C:endomembrane system"/>
    <property type="evidence" value="ECO:0007669"/>
    <property type="project" value="UniProtKB-SubCell"/>
</dbReference>
<evidence type="ECO:0000313" key="17">
    <source>
        <dbReference type="Proteomes" id="UP000659630"/>
    </source>
</evidence>
<evidence type="ECO:0000256" key="9">
    <source>
        <dbReference type="ARBA" id="ARBA00023136"/>
    </source>
</evidence>
<dbReference type="PANTHER" id="PTHR33445">
    <property type="entry name" value="ATP SYNTHASE SUBUNIT B', CHLOROPLASTIC"/>
    <property type="match status" value="1"/>
</dbReference>
<evidence type="ECO:0000256" key="12">
    <source>
        <dbReference type="ARBA" id="ARBA00037847"/>
    </source>
</evidence>
<dbReference type="InterPro" id="IPR002146">
    <property type="entry name" value="ATP_synth_b/b'su_bac/chlpt"/>
</dbReference>
<sequence>MENFQSLVSLAPWTMIFTICNLFILTAGVKHFLFDRVTAVLDARQAEVDGIYGDAEQAKSEAQAMREEYEQRLAGAEEKAGEIVRTASAAAQRRGEEIVRDAKDSAEALRRRTEEELRREKRRAENEIKNEVSGIALEIAGRVVEKEIDPARHEKLIEEFISGLGDAS</sequence>
<dbReference type="GO" id="GO:0045259">
    <property type="term" value="C:proton-transporting ATP synthase complex"/>
    <property type="evidence" value="ECO:0007669"/>
    <property type="project" value="UniProtKB-KW"/>
</dbReference>
<comment type="similarity">
    <text evidence="1 13 14">Belongs to the ATPase B chain family.</text>
</comment>
<evidence type="ECO:0000256" key="3">
    <source>
        <dbReference type="ARBA" id="ARBA00022475"/>
    </source>
</evidence>
<evidence type="ECO:0000256" key="5">
    <source>
        <dbReference type="ARBA" id="ARBA00022692"/>
    </source>
</evidence>
<comment type="function">
    <text evidence="11 13">F(1)F(0) ATP synthase produces ATP from ADP in the presence of a proton or sodium gradient. F-type ATPases consist of two structural domains, F(1) containing the extramembraneous catalytic core and F(0) containing the membrane proton channel, linked together by a central stalk and a peripheral stalk. During catalysis, ATP synthesis in the catalytic domain of F(1) is coupled via a rotary mechanism of the central stalk subunits to proton translocation.</text>
</comment>
<evidence type="ECO:0000256" key="1">
    <source>
        <dbReference type="ARBA" id="ARBA00005513"/>
    </source>
</evidence>
<evidence type="ECO:0000256" key="2">
    <source>
        <dbReference type="ARBA" id="ARBA00022448"/>
    </source>
</evidence>
<evidence type="ECO:0000256" key="11">
    <source>
        <dbReference type="ARBA" id="ARBA00025198"/>
    </source>
</evidence>
<comment type="caution">
    <text evidence="16">The sequence shown here is derived from an EMBL/GenBank/DDBJ whole genome shotgun (WGS) entry which is preliminary data.</text>
</comment>
<keyword evidence="3 13" id="KW-1003">Cell membrane</keyword>
<keyword evidence="10 13" id="KW-0066">ATP synthesis</keyword>
<keyword evidence="9 13" id="KW-0472">Membrane</keyword>
<dbReference type="InterPro" id="IPR050059">
    <property type="entry name" value="ATP_synthase_B_chain"/>
</dbReference>
<keyword evidence="4 13" id="KW-0138">CF(0)</keyword>
<evidence type="ECO:0000313" key="16">
    <source>
        <dbReference type="EMBL" id="MBC5581735.1"/>
    </source>
</evidence>
<dbReference type="GO" id="GO:0046961">
    <property type="term" value="F:proton-transporting ATPase activity, rotational mechanism"/>
    <property type="evidence" value="ECO:0007669"/>
    <property type="project" value="TreeGrafter"/>
</dbReference>
<evidence type="ECO:0000256" key="13">
    <source>
        <dbReference type="HAMAP-Rule" id="MF_01398"/>
    </source>
</evidence>
<comment type="subunit">
    <text evidence="13">F-type ATPases have 2 components, F(1) - the catalytic core - and F(0) - the membrane proton channel. F(1) has five subunits: alpha(3), beta(3), gamma(1), delta(1), epsilon(1). F(0) has three main subunits: a(1), b(2) and c(10-14). The alpha and beta chains form an alternating ring which encloses part of the gamma chain. F(1) is attached to F(0) by a central stalk formed by the gamma and epsilon chains, while a peripheral stalk is formed by the delta and b chains.</text>
</comment>
<dbReference type="InterPro" id="IPR005864">
    <property type="entry name" value="ATP_synth_F0_bsu_bac"/>
</dbReference>
<dbReference type="HAMAP" id="MF_01398">
    <property type="entry name" value="ATP_synth_b_bprime"/>
    <property type="match status" value="1"/>
</dbReference>
<keyword evidence="8 13" id="KW-0406">Ion transport</keyword>